<feature type="compositionally biased region" description="Low complexity" evidence="9">
    <location>
        <begin position="196"/>
        <end position="205"/>
    </location>
</feature>
<feature type="compositionally biased region" description="Basic and acidic residues" evidence="9">
    <location>
        <begin position="176"/>
        <end position="191"/>
    </location>
</feature>
<evidence type="ECO:0000256" key="3">
    <source>
        <dbReference type="ARBA" id="ARBA00022664"/>
    </source>
</evidence>
<comment type="subcellular location">
    <subcellularLocation>
        <location evidence="1 7">Nucleus</location>
    </subcellularLocation>
</comment>
<keyword evidence="4 7" id="KW-0747">Spliceosome</keyword>
<dbReference type="Pfam" id="PF01585">
    <property type="entry name" value="G-patch"/>
    <property type="match status" value="1"/>
</dbReference>
<keyword evidence="8" id="KW-0175">Coiled coil</keyword>
<evidence type="ECO:0000256" key="7">
    <source>
        <dbReference type="PIRNR" id="PIRNR017706"/>
    </source>
</evidence>
<dbReference type="PANTHER" id="PTHR23329">
    <property type="entry name" value="TUFTELIN-INTERACTING PROTEIN 11-RELATED"/>
    <property type="match status" value="1"/>
</dbReference>
<feature type="domain" description="G-patch" evidence="10">
    <location>
        <begin position="215"/>
        <end position="261"/>
    </location>
</feature>
<comment type="similarity">
    <text evidence="2 7">Belongs to the TFP11/STIP family.</text>
</comment>
<evidence type="ECO:0000256" key="1">
    <source>
        <dbReference type="ARBA" id="ARBA00004123"/>
    </source>
</evidence>
<dbReference type="InterPro" id="IPR024933">
    <property type="entry name" value="TFP11"/>
</dbReference>
<feature type="region of interest" description="Disordered" evidence="9">
    <location>
        <begin position="95"/>
        <end position="114"/>
    </location>
</feature>
<dbReference type="OrthoDB" id="4822at2759"/>
<dbReference type="SMART" id="SM00443">
    <property type="entry name" value="G_patch"/>
    <property type="match status" value="1"/>
</dbReference>
<evidence type="ECO:0000256" key="8">
    <source>
        <dbReference type="SAM" id="Coils"/>
    </source>
</evidence>
<evidence type="ECO:0000256" key="4">
    <source>
        <dbReference type="ARBA" id="ARBA00022728"/>
    </source>
</evidence>
<gene>
    <name evidence="11" type="ORF">ZOSMA_7G00890</name>
</gene>
<evidence type="ECO:0000256" key="2">
    <source>
        <dbReference type="ARBA" id="ARBA00010900"/>
    </source>
</evidence>
<evidence type="ECO:0000313" key="11">
    <source>
        <dbReference type="EMBL" id="KMZ58060.1"/>
    </source>
</evidence>
<evidence type="ECO:0000256" key="6">
    <source>
        <dbReference type="ARBA" id="ARBA00023242"/>
    </source>
</evidence>
<dbReference type="InterPro" id="IPR045211">
    <property type="entry name" value="TFP11/STIP/Ntr1"/>
</dbReference>
<keyword evidence="12" id="KW-1185">Reference proteome</keyword>
<dbReference type="Proteomes" id="UP000036987">
    <property type="component" value="Unassembled WGS sequence"/>
</dbReference>
<dbReference type="GO" id="GO:0071008">
    <property type="term" value="C:U2-type post-mRNA release spliceosomal complex"/>
    <property type="evidence" value="ECO:0000318"/>
    <property type="project" value="GO_Central"/>
</dbReference>
<dbReference type="InterPro" id="IPR000467">
    <property type="entry name" value="G_patch_dom"/>
</dbReference>
<comment type="caution">
    <text evidence="11">The sequence shown here is derived from an EMBL/GenBank/DDBJ whole genome shotgun (WGS) entry which is preliminary data.</text>
</comment>
<sequence>MDEYQGMERFDVDNDFEGGRWIDGEYFYNRKKDKRASIQTKDHSIYGSFIDSDSDDSDADYRSRKKGRLINAKPDFTKPVAFVSIGNVMPTQEIEKNTVNQNDTGNHRPKSKLHEEDELARNLNTTQGLGLGFSSNKSKLLDETLKSMEFDDQEEDDDAGSDDFLPTAFGRRIKEGAQRRKQEMERAKEINKTTLSSSKHSSSSSTNLGKFENHSRGIASKLMKMMGYEEGSGLGKNKQGIVAPVEVKLRPKNMGMGFNDYKESKLPALDKSIMPPELKNLSSDLHTATHNNEKLWSRKKKGQKTKKMARNYITADELLAQKQDQGFEVLHKVLDMRGPQVRVLANLENLNAEEKAREAQIPMPELQHNVRLIVDMAGVDIQKIDGELRRERETAISLQQEKEKLRNEEARQKRQLDVMESIVGVLDSLEHENTIGSLTMESVIQSFAGIKERNWEDYKLCNLGCIACSLAYPLLIRVFQGWQPLQTPSHGLKLMASWKDLLEGGQPFDYSDSTSASFPYTQLVSEVILPAVRISGTNSWLAKDPEPMIHFLESWEKLLPLPILHSILDNVVMPKLFSAVESWDPCRDSMPIHMWIHPWLPYLRQKLEVLYHTIRFKLGNVLHAWHAHDASAYIMLSPWKDVFDAGNWEQLIVRYIVPKLMIALQEFQINPNNQNLDHFNWVMRWASVIPIHHMVTMLEVGFFTKWKQVVYTWLSSNPNFNEVMQWFLGWKSLFPPELLANERIRLQLNAGLDMMNQAVDGMQIVQPGARENINFLRVSEKRQFEAQQQQAAVRASYHNSSVISENGIRMDVSTDIPEMTLKETVEAYAVENGLTFVPKVGRTHNGLSVYGFGNVSMCVDPVNQVLFAQRQDGWRAVSLDQLLEMHHSATRR</sequence>
<dbReference type="Pfam" id="PF07842">
    <property type="entry name" value="GCFC"/>
    <property type="match status" value="1"/>
</dbReference>
<dbReference type="GO" id="GO:0000390">
    <property type="term" value="P:spliceosomal complex disassembly"/>
    <property type="evidence" value="ECO:0000318"/>
    <property type="project" value="GO_Central"/>
</dbReference>
<dbReference type="OMA" id="CEQDIIQ"/>
<dbReference type="GO" id="GO:0003676">
    <property type="term" value="F:nucleic acid binding"/>
    <property type="evidence" value="ECO:0007669"/>
    <property type="project" value="InterPro"/>
</dbReference>
<dbReference type="PIRSF" id="PIRSF017706">
    <property type="entry name" value="TFIP11"/>
    <property type="match status" value="1"/>
</dbReference>
<evidence type="ECO:0000256" key="9">
    <source>
        <dbReference type="SAM" id="MobiDB-lite"/>
    </source>
</evidence>
<reference evidence="12" key="1">
    <citation type="journal article" date="2016" name="Nature">
        <title>The genome of the seagrass Zostera marina reveals angiosperm adaptation to the sea.</title>
        <authorList>
            <person name="Olsen J.L."/>
            <person name="Rouze P."/>
            <person name="Verhelst B."/>
            <person name="Lin Y.-C."/>
            <person name="Bayer T."/>
            <person name="Collen J."/>
            <person name="Dattolo E."/>
            <person name="De Paoli E."/>
            <person name="Dittami S."/>
            <person name="Maumus F."/>
            <person name="Michel G."/>
            <person name="Kersting A."/>
            <person name="Lauritano C."/>
            <person name="Lohaus R."/>
            <person name="Toepel M."/>
            <person name="Tonon T."/>
            <person name="Vanneste K."/>
            <person name="Amirebrahimi M."/>
            <person name="Brakel J."/>
            <person name="Bostroem C."/>
            <person name="Chovatia M."/>
            <person name="Grimwood J."/>
            <person name="Jenkins J.W."/>
            <person name="Jueterbock A."/>
            <person name="Mraz A."/>
            <person name="Stam W.T."/>
            <person name="Tice H."/>
            <person name="Bornberg-Bauer E."/>
            <person name="Green P.J."/>
            <person name="Pearson G.A."/>
            <person name="Procaccini G."/>
            <person name="Duarte C.M."/>
            <person name="Schmutz J."/>
            <person name="Reusch T.B.H."/>
            <person name="Van de Peer Y."/>
        </authorList>
    </citation>
    <scope>NUCLEOTIDE SEQUENCE [LARGE SCALE GENOMIC DNA]</scope>
    <source>
        <strain evidence="12">cv. Finnish</strain>
    </source>
</reference>
<dbReference type="PROSITE" id="PS50174">
    <property type="entry name" value="G_PATCH"/>
    <property type="match status" value="1"/>
</dbReference>
<organism evidence="11 12">
    <name type="scientific">Zostera marina</name>
    <name type="common">Eelgrass</name>
    <dbReference type="NCBI Taxonomy" id="29655"/>
    <lineage>
        <taxon>Eukaryota</taxon>
        <taxon>Viridiplantae</taxon>
        <taxon>Streptophyta</taxon>
        <taxon>Embryophyta</taxon>
        <taxon>Tracheophyta</taxon>
        <taxon>Spermatophyta</taxon>
        <taxon>Magnoliopsida</taxon>
        <taxon>Liliopsida</taxon>
        <taxon>Zosteraceae</taxon>
        <taxon>Zostera</taxon>
    </lineage>
</organism>
<evidence type="ECO:0000256" key="5">
    <source>
        <dbReference type="ARBA" id="ARBA00023187"/>
    </source>
</evidence>
<feature type="coiled-coil region" evidence="8">
    <location>
        <begin position="381"/>
        <end position="422"/>
    </location>
</feature>
<proteinExistence type="inferred from homology"/>
<dbReference type="InterPro" id="IPR022783">
    <property type="entry name" value="GCFC_dom"/>
</dbReference>
<evidence type="ECO:0000313" key="12">
    <source>
        <dbReference type="Proteomes" id="UP000036987"/>
    </source>
</evidence>
<keyword evidence="3 7" id="KW-0507">mRNA processing</keyword>
<feature type="region of interest" description="Disordered" evidence="9">
    <location>
        <begin position="176"/>
        <end position="213"/>
    </location>
</feature>
<dbReference type="PANTHER" id="PTHR23329:SF1">
    <property type="entry name" value="TUFTELIN-INTERACTING PROTEIN 11"/>
    <property type="match status" value="1"/>
</dbReference>
<dbReference type="AlphaFoldDB" id="A0A0K9NQ04"/>
<dbReference type="Pfam" id="PF12457">
    <property type="entry name" value="TIP_N"/>
    <property type="match status" value="1"/>
</dbReference>
<keyword evidence="6 7" id="KW-0539">Nucleus</keyword>
<accession>A0A0K9NQ04</accession>
<dbReference type="InterPro" id="IPR022159">
    <property type="entry name" value="STIP/TFIP11_N"/>
</dbReference>
<dbReference type="STRING" id="29655.A0A0K9NQ04"/>
<dbReference type="EMBL" id="LFYR01001978">
    <property type="protein sequence ID" value="KMZ58060.1"/>
    <property type="molecule type" value="Genomic_DNA"/>
</dbReference>
<evidence type="ECO:0000259" key="10">
    <source>
        <dbReference type="PROSITE" id="PS50174"/>
    </source>
</evidence>
<keyword evidence="5 7" id="KW-0508">mRNA splicing</keyword>
<name>A0A0K9NQ04_ZOSMR</name>
<protein>
    <submittedName>
        <fullName evidence="11">Putative Tuftelin interacting protein</fullName>
    </submittedName>
</protein>